<gene>
    <name evidence="9" type="ORF">MKZ38_006977</name>
</gene>
<evidence type="ECO:0000256" key="3">
    <source>
        <dbReference type="ARBA" id="ARBA00022723"/>
    </source>
</evidence>
<proteinExistence type="predicted"/>
<dbReference type="EMBL" id="JAKWBI020000434">
    <property type="protein sequence ID" value="KAJ2895022.1"/>
    <property type="molecule type" value="Genomic_DNA"/>
</dbReference>
<dbReference type="Gene3D" id="3.90.79.10">
    <property type="entry name" value="Nucleoside Triphosphate Pyrophosphohydrolase"/>
    <property type="match status" value="1"/>
</dbReference>
<dbReference type="PANTHER" id="PTHR12318">
    <property type="entry name" value="TESTOSTERONE-REGULATED PROTEIN RP2"/>
    <property type="match status" value="1"/>
</dbReference>
<evidence type="ECO:0000256" key="7">
    <source>
        <dbReference type="SAM" id="MobiDB-lite"/>
    </source>
</evidence>
<dbReference type="GO" id="GO:0046872">
    <property type="term" value="F:metal ion binding"/>
    <property type="evidence" value="ECO:0007669"/>
    <property type="project" value="UniProtKB-KW"/>
</dbReference>
<organism evidence="9 10">
    <name type="scientific">Zalerion maritima</name>
    <dbReference type="NCBI Taxonomy" id="339359"/>
    <lineage>
        <taxon>Eukaryota</taxon>
        <taxon>Fungi</taxon>
        <taxon>Dikarya</taxon>
        <taxon>Ascomycota</taxon>
        <taxon>Pezizomycotina</taxon>
        <taxon>Sordariomycetes</taxon>
        <taxon>Lulworthiomycetidae</taxon>
        <taxon>Lulworthiales</taxon>
        <taxon>Lulworthiaceae</taxon>
        <taxon>Zalerion</taxon>
    </lineage>
</organism>
<evidence type="ECO:0000256" key="5">
    <source>
        <dbReference type="ARBA" id="ARBA00022842"/>
    </source>
</evidence>
<dbReference type="PANTHER" id="PTHR12318:SF0">
    <property type="entry name" value="ACYL-COENZYME A DIPHOSPHATASE NUDT19"/>
    <property type="match status" value="1"/>
</dbReference>
<dbReference type="GO" id="GO:0016818">
    <property type="term" value="F:hydrolase activity, acting on acid anhydrides, in phosphorus-containing anhydrides"/>
    <property type="evidence" value="ECO:0007669"/>
    <property type="project" value="InterPro"/>
</dbReference>
<protein>
    <recommendedName>
        <fullName evidence="8">Nudix hydrolase domain-containing protein</fullName>
    </recommendedName>
</protein>
<dbReference type="CDD" id="cd18870">
    <property type="entry name" value="NUDIX_AcylCoAdiphos_Nudt19"/>
    <property type="match status" value="1"/>
</dbReference>
<comment type="cofactor">
    <cofactor evidence="1">
        <name>Mn(2+)</name>
        <dbReference type="ChEBI" id="CHEBI:29035"/>
    </cofactor>
</comment>
<comment type="caution">
    <text evidence="9">The sequence shown here is derived from an EMBL/GenBank/DDBJ whole genome shotgun (WGS) entry which is preliminary data.</text>
</comment>
<feature type="domain" description="Nudix hydrolase" evidence="8">
    <location>
        <begin position="19"/>
        <end position="161"/>
    </location>
</feature>
<evidence type="ECO:0000256" key="4">
    <source>
        <dbReference type="ARBA" id="ARBA00022801"/>
    </source>
</evidence>
<accession>A0AAD5WQ18</accession>
<feature type="compositionally biased region" description="Low complexity" evidence="7">
    <location>
        <begin position="102"/>
        <end position="112"/>
    </location>
</feature>
<name>A0AAD5WQ18_9PEZI</name>
<dbReference type="AlphaFoldDB" id="A0AAD5WQ18"/>
<keyword evidence="6" id="KW-0464">Manganese</keyword>
<keyword evidence="10" id="KW-1185">Reference proteome</keyword>
<dbReference type="InterPro" id="IPR039121">
    <property type="entry name" value="NUDT19"/>
</dbReference>
<evidence type="ECO:0000256" key="6">
    <source>
        <dbReference type="ARBA" id="ARBA00023211"/>
    </source>
</evidence>
<evidence type="ECO:0000256" key="1">
    <source>
        <dbReference type="ARBA" id="ARBA00001936"/>
    </source>
</evidence>
<keyword evidence="5" id="KW-0460">Magnesium</keyword>
<evidence type="ECO:0000259" key="8">
    <source>
        <dbReference type="PROSITE" id="PS51462"/>
    </source>
</evidence>
<feature type="region of interest" description="Disordered" evidence="7">
    <location>
        <begin position="1"/>
        <end position="21"/>
    </location>
</feature>
<dbReference type="Proteomes" id="UP001201980">
    <property type="component" value="Unassembled WGS sequence"/>
</dbReference>
<keyword evidence="4" id="KW-0378">Hydrolase</keyword>
<dbReference type="InterPro" id="IPR015797">
    <property type="entry name" value="NUDIX_hydrolase-like_dom_sf"/>
</dbReference>
<comment type="cofactor">
    <cofactor evidence="2">
        <name>Mg(2+)</name>
        <dbReference type="ChEBI" id="CHEBI:18420"/>
    </cofactor>
</comment>
<feature type="region of interest" description="Disordered" evidence="7">
    <location>
        <begin position="99"/>
        <end position="120"/>
    </location>
</feature>
<sequence>MASASPIPGLADSAGKVTDPRPSASVIVLSPTNEVLLLHRVQTSSAFASAHVFPGGNLDSQHDGSIPDVSSPSRHADGPAYRIAAVRECFEECGILLARPKSSSSSSPSQEESLIRLAPEVRDQKRKEIHSHKTKFMDFMTSIDAEPDVSSLIPFTRWITPMGVKKRFTTQMYLYLLPLTTAGAVEEEAILPTPDGDGGVEHTAATFAPAGTWLSKARRGEIILMPPQAYLLHLVHTLFHGPFDGLPYSRPLTDMQEQRARLLEWIDMTPTASGSSGKEGAMIPWKDKIMSPVMSFRRTYDKKVVLALDGVARELKERKGDPDRVVLVNFEKGDARQVEVRMRDQVVREEKEGDGEKSKI</sequence>
<reference evidence="9" key="1">
    <citation type="submission" date="2022-07" db="EMBL/GenBank/DDBJ databases">
        <title>Draft genome sequence of Zalerion maritima ATCC 34329, a (micro)plastics degrading marine fungus.</title>
        <authorList>
            <person name="Paco A."/>
            <person name="Goncalves M.F.M."/>
            <person name="Rocha-Santos T.A.P."/>
            <person name="Alves A."/>
        </authorList>
    </citation>
    <scope>NUCLEOTIDE SEQUENCE</scope>
    <source>
        <strain evidence="9">ATCC 34329</strain>
    </source>
</reference>
<evidence type="ECO:0000313" key="10">
    <source>
        <dbReference type="Proteomes" id="UP001201980"/>
    </source>
</evidence>
<keyword evidence="3" id="KW-0479">Metal-binding</keyword>
<evidence type="ECO:0000256" key="2">
    <source>
        <dbReference type="ARBA" id="ARBA00001946"/>
    </source>
</evidence>
<dbReference type="InterPro" id="IPR000086">
    <property type="entry name" value="NUDIX_hydrolase_dom"/>
</dbReference>
<dbReference type="SUPFAM" id="SSF55811">
    <property type="entry name" value="Nudix"/>
    <property type="match status" value="1"/>
</dbReference>
<evidence type="ECO:0000313" key="9">
    <source>
        <dbReference type="EMBL" id="KAJ2895022.1"/>
    </source>
</evidence>
<dbReference type="PROSITE" id="PS51462">
    <property type="entry name" value="NUDIX"/>
    <property type="match status" value="1"/>
</dbReference>
<dbReference type="GO" id="GO:0005739">
    <property type="term" value="C:mitochondrion"/>
    <property type="evidence" value="ECO:0007669"/>
    <property type="project" value="TreeGrafter"/>
</dbReference>